<comment type="caution">
    <text evidence="2">The sequence shown here is derived from an EMBL/GenBank/DDBJ whole genome shotgun (WGS) entry which is preliminary data.</text>
</comment>
<dbReference type="Proteomes" id="UP000693946">
    <property type="component" value="Linkage Group LG14"/>
</dbReference>
<name>A0AAV6SB37_SOLSE</name>
<evidence type="ECO:0000313" key="3">
    <source>
        <dbReference type="Proteomes" id="UP000693946"/>
    </source>
</evidence>
<sequence>MSSKISVWSGRPGSVKSGTVTGPTKEGRRISQTNIESGTQIFKRGFQSKEEMGDPDELTIHRHD</sequence>
<dbReference type="EMBL" id="JAGKHQ010000006">
    <property type="protein sequence ID" value="KAG7513271.1"/>
    <property type="molecule type" value="Genomic_DNA"/>
</dbReference>
<accession>A0AAV6SB37</accession>
<evidence type="ECO:0008006" key="4">
    <source>
        <dbReference type="Google" id="ProtNLM"/>
    </source>
</evidence>
<organism evidence="2 3">
    <name type="scientific">Solea senegalensis</name>
    <name type="common">Senegalese sole</name>
    <dbReference type="NCBI Taxonomy" id="28829"/>
    <lineage>
        <taxon>Eukaryota</taxon>
        <taxon>Metazoa</taxon>
        <taxon>Chordata</taxon>
        <taxon>Craniata</taxon>
        <taxon>Vertebrata</taxon>
        <taxon>Euteleostomi</taxon>
        <taxon>Actinopterygii</taxon>
        <taxon>Neopterygii</taxon>
        <taxon>Teleostei</taxon>
        <taxon>Neoteleostei</taxon>
        <taxon>Acanthomorphata</taxon>
        <taxon>Carangaria</taxon>
        <taxon>Pleuronectiformes</taxon>
        <taxon>Pleuronectoidei</taxon>
        <taxon>Soleidae</taxon>
        <taxon>Solea</taxon>
    </lineage>
</organism>
<dbReference type="AlphaFoldDB" id="A0AAV6SB37"/>
<evidence type="ECO:0000313" key="2">
    <source>
        <dbReference type="EMBL" id="KAG7513271.1"/>
    </source>
</evidence>
<reference evidence="2 3" key="1">
    <citation type="journal article" date="2021" name="Sci. Rep.">
        <title>Chromosome anchoring in Senegalese sole (Solea senegalensis) reveals sex-associated markers and genome rearrangements in flatfish.</title>
        <authorList>
            <person name="Guerrero-Cozar I."/>
            <person name="Gomez-Garrido J."/>
            <person name="Berbel C."/>
            <person name="Martinez-Blanch J.F."/>
            <person name="Alioto T."/>
            <person name="Claros M.G."/>
            <person name="Gagnaire P.A."/>
            <person name="Manchado M."/>
        </authorList>
    </citation>
    <scope>NUCLEOTIDE SEQUENCE [LARGE SCALE GENOMIC DNA]</scope>
    <source>
        <strain evidence="2">Sse05_10M</strain>
    </source>
</reference>
<gene>
    <name evidence="2" type="ORF">JOB18_003386</name>
</gene>
<protein>
    <recommendedName>
        <fullName evidence="4">Hypervirulence associated protein TUDOR domain-containing protein</fullName>
    </recommendedName>
</protein>
<feature type="region of interest" description="Disordered" evidence="1">
    <location>
        <begin position="1"/>
        <end position="33"/>
    </location>
</feature>
<evidence type="ECO:0000256" key="1">
    <source>
        <dbReference type="SAM" id="MobiDB-lite"/>
    </source>
</evidence>
<proteinExistence type="predicted"/>
<keyword evidence="3" id="KW-1185">Reference proteome</keyword>